<proteinExistence type="predicted"/>
<evidence type="ECO:0000259" key="2">
    <source>
        <dbReference type="Pfam" id="PF13581"/>
    </source>
</evidence>
<protein>
    <submittedName>
        <fullName evidence="3">ATP-binding protein</fullName>
    </submittedName>
</protein>
<evidence type="ECO:0000313" key="3">
    <source>
        <dbReference type="EMBL" id="MFD1830784.1"/>
    </source>
</evidence>
<dbReference type="InterPro" id="IPR036890">
    <property type="entry name" value="HATPase_C_sf"/>
</dbReference>
<dbReference type="PANTHER" id="PTHR35526:SF3">
    <property type="entry name" value="ANTI-SIGMA-F FACTOR RSBW"/>
    <property type="match status" value="1"/>
</dbReference>
<dbReference type="InterPro" id="IPR050267">
    <property type="entry name" value="Anti-sigma-factor_SerPK"/>
</dbReference>
<dbReference type="EMBL" id="JBHUFU010000007">
    <property type="protein sequence ID" value="MFD1830784.1"/>
    <property type="molecule type" value="Genomic_DNA"/>
</dbReference>
<keyword evidence="1" id="KW-0723">Serine/threonine-protein kinase</keyword>
<organism evidence="3 4">
    <name type="scientific">Streptomyces desertarenae</name>
    <dbReference type="NCBI Taxonomy" id="2666184"/>
    <lineage>
        <taxon>Bacteria</taxon>
        <taxon>Bacillati</taxon>
        <taxon>Actinomycetota</taxon>
        <taxon>Actinomycetes</taxon>
        <taxon>Kitasatosporales</taxon>
        <taxon>Streptomycetaceae</taxon>
        <taxon>Streptomyces</taxon>
    </lineage>
</organism>
<dbReference type="Pfam" id="PF13581">
    <property type="entry name" value="HATPase_c_2"/>
    <property type="match status" value="1"/>
</dbReference>
<sequence length="162" mass="16679">MTHSADAVDTVSAADTAGTGVPLAGDVFAVRFSSTHRGARLARLLTAEQLDAWGVPYGSGPAEAAALVVAELAANAVVHGRVPGRDFEVRLTLEGDVLRIAVSDARGERLPVLAEAAEDGESGRGLHLVAALATAWGTEPRPPSGKTVWAELRLRAPLAGDV</sequence>
<keyword evidence="3" id="KW-0547">Nucleotide-binding</keyword>
<evidence type="ECO:0000256" key="1">
    <source>
        <dbReference type="ARBA" id="ARBA00022527"/>
    </source>
</evidence>
<evidence type="ECO:0000313" key="4">
    <source>
        <dbReference type="Proteomes" id="UP001597365"/>
    </source>
</evidence>
<keyword evidence="4" id="KW-1185">Reference proteome</keyword>
<comment type="caution">
    <text evidence="3">The sequence shown here is derived from an EMBL/GenBank/DDBJ whole genome shotgun (WGS) entry which is preliminary data.</text>
</comment>
<dbReference type="InterPro" id="IPR003594">
    <property type="entry name" value="HATPase_dom"/>
</dbReference>
<keyword evidence="1" id="KW-0808">Transferase</keyword>
<dbReference type="CDD" id="cd16936">
    <property type="entry name" value="HATPase_RsbW-like"/>
    <property type="match status" value="1"/>
</dbReference>
<dbReference type="Proteomes" id="UP001597365">
    <property type="component" value="Unassembled WGS sequence"/>
</dbReference>
<dbReference type="PANTHER" id="PTHR35526">
    <property type="entry name" value="ANTI-SIGMA-F FACTOR RSBW-RELATED"/>
    <property type="match status" value="1"/>
</dbReference>
<reference evidence="4" key="1">
    <citation type="journal article" date="2019" name="Int. J. Syst. Evol. Microbiol.">
        <title>The Global Catalogue of Microorganisms (GCM) 10K type strain sequencing project: providing services to taxonomists for standard genome sequencing and annotation.</title>
        <authorList>
            <consortium name="The Broad Institute Genomics Platform"/>
            <consortium name="The Broad Institute Genome Sequencing Center for Infectious Disease"/>
            <person name="Wu L."/>
            <person name="Ma J."/>
        </authorList>
    </citation>
    <scope>NUCLEOTIDE SEQUENCE [LARGE SCALE GENOMIC DNA]</scope>
    <source>
        <strain evidence="4">CGMCC 4.7455</strain>
    </source>
</reference>
<keyword evidence="3" id="KW-0067">ATP-binding</keyword>
<dbReference type="SUPFAM" id="SSF55874">
    <property type="entry name" value="ATPase domain of HSP90 chaperone/DNA topoisomerase II/histidine kinase"/>
    <property type="match status" value="1"/>
</dbReference>
<accession>A0ABW4PKJ0</accession>
<feature type="domain" description="Histidine kinase/HSP90-like ATPase" evidence="2">
    <location>
        <begin position="39"/>
        <end position="149"/>
    </location>
</feature>
<dbReference type="RefSeq" id="WP_380900047.1">
    <property type="nucleotide sequence ID" value="NZ_JBHUFU010000007.1"/>
</dbReference>
<gene>
    <name evidence="3" type="ORF">ACFSJS_14030</name>
</gene>
<dbReference type="GO" id="GO:0005524">
    <property type="term" value="F:ATP binding"/>
    <property type="evidence" value="ECO:0007669"/>
    <property type="project" value="UniProtKB-KW"/>
</dbReference>
<keyword evidence="1" id="KW-0418">Kinase</keyword>
<dbReference type="Gene3D" id="3.30.565.10">
    <property type="entry name" value="Histidine kinase-like ATPase, C-terminal domain"/>
    <property type="match status" value="1"/>
</dbReference>
<name>A0ABW4PKJ0_9ACTN</name>